<proteinExistence type="predicted"/>
<dbReference type="EMBL" id="BDIP01011322">
    <property type="protein sequence ID" value="GIQ93059.1"/>
    <property type="molecule type" value="Genomic_DNA"/>
</dbReference>
<evidence type="ECO:0000259" key="1">
    <source>
        <dbReference type="PROSITE" id="PS50902"/>
    </source>
</evidence>
<keyword evidence="3" id="KW-1185">Reference proteome</keyword>
<name>A0A9K3GR81_9EUKA</name>
<organism evidence="2 3">
    <name type="scientific">Kipferlia bialata</name>
    <dbReference type="NCBI Taxonomy" id="797122"/>
    <lineage>
        <taxon>Eukaryota</taxon>
        <taxon>Metamonada</taxon>
        <taxon>Carpediemonas-like organisms</taxon>
        <taxon>Kipferlia</taxon>
    </lineage>
</organism>
<accession>A0A9K3GR81</accession>
<dbReference type="AlphaFoldDB" id="A0A9K3GR81"/>
<gene>
    <name evidence="2" type="ORF">KIPB_017240</name>
</gene>
<evidence type="ECO:0000313" key="3">
    <source>
        <dbReference type="Proteomes" id="UP000265618"/>
    </source>
</evidence>
<evidence type="ECO:0000313" key="2">
    <source>
        <dbReference type="EMBL" id="GIQ93059.1"/>
    </source>
</evidence>
<dbReference type="SUPFAM" id="SSF52218">
    <property type="entry name" value="Flavoproteins"/>
    <property type="match status" value="1"/>
</dbReference>
<dbReference type="Proteomes" id="UP000265618">
    <property type="component" value="Unassembled WGS sequence"/>
</dbReference>
<dbReference type="InterPro" id="IPR029039">
    <property type="entry name" value="Flavoprotein-like_sf"/>
</dbReference>
<dbReference type="GO" id="GO:0010181">
    <property type="term" value="F:FMN binding"/>
    <property type="evidence" value="ECO:0007669"/>
    <property type="project" value="InterPro"/>
</dbReference>
<dbReference type="PROSITE" id="PS50902">
    <property type="entry name" value="FLAVODOXIN_LIKE"/>
    <property type="match status" value="1"/>
</dbReference>
<feature type="domain" description="Flavodoxin-like" evidence="1">
    <location>
        <begin position="4"/>
        <end position="27"/>
    </location>
</feature>
<reference evidence="2 3" key="1">
    <citation type="journal article" date="2018" name="PLoS ONE">
        <title>The draft genome of Kipferlia bialata reveals reductive genome evolution in fornicate parasites.</title>
        <authorList>
            <person name="Tanifuji G."/>
            <person name="Takabayashi S."/>
            <person name="Kume K."/>
            <person name="Takagi M."/>
            <person name="Nakayama T."/>
            <person name="Kamikawa R."/>
            <person name="Inagaki Y."/>
            <person name="Hashimoto T."/>
        </authorList>
    </citation>
    <scope>NUCLEOTIDE SEQUENCE [LARGE SCALE GENOMIC DNA]</scope>
    <source>
        <strain evidence="2">NY0173</strain>
    </source>
</reference>
<dbReference type="InterPro" id="IPR008254">
    <property type="entry name" value="Flavodoxin/NO_synth"/>
</dbReference>
<feature type="non-terminal residue" evidence="2">
    <location>
        <position position="27"/>
    </location>
</feature>
<sequence length="27" mass="2950">MKSVVILYSSATGNTKHICEVVAERLT</sequence>
<protein>
    <recommendedName>
        <fullName evidence="1">Flavodoxin-like domain-containing protein</fullName>
    </recommendedName>
</protein>
<comment type="caution">
    <text evidence="2">The sequence shown here is derived from an EMBL/GenBank/DDBJ whole genome shotgun (WGS) entry which is preliminary data.</text>
</comment>